<name>A0A4C1WEG5_EUMVA</name>
<evidence type="ECO:0000313" key="3">
    <source>
        <dbReference type="Proteomes" id="UP000299102"/>
    </source>
</evidence>
<organism evidence="2 3">
    <name type="scientific">Eumeta variegata</name>
    <name type="common">Bagworm moth</name>
    <name type="synonym">Eumeta japonica</name>
    <dbReference type="NCBI Taxonomy" id="151549"/>
    <lineage>
        <taxon>Eukaryota</taxon>
        <taxon>Metazoa</taxon>
        <taxon>Ecdysozoa</taxon>
        <taxon>Arthropoda</taxon>
        <taxon>Hexapoda</taxon>
        <taxon>Insecta</taxon>
        <taxon>Pterygota</taxon>
        <taxon>Neoptera</taxon>
        <taxon>Endopterygota</taxon>
        <taxon>Lepidoptera</taxon>
        <taxon>Glossata</taxon>
        <taxon>Ditrysia</taxon>
        <taxon>Tineoidea</taxon>
        <taxon>Psychidae</taxon>
        <taxon>Oiketicinae</taxon>
        <taxon>Eumeta</taxon>
    </lineage>
</organism>
<reference evidence="2 3" key="1">
    <citation type="journal article" date="2019" name="Commun. Biol.">
        <title>The bagworm genome reveals a unique fibroin gene that provides high tensile strength.</title>
        <authorList>
            <person name="Kono N."/>
            <person name="Nakamura H."/>
            <person name="Ohtoshi R."/>
            <person name="Tomita M."/>
            <person name="Numata K."/>
            <person name="Arakawa K."/>
        </authorList>
    </citation>
    <scope>NUCLEOTIDE SEQUENCE [LARGE SCALE GENOMIC DNA]</scope>
</reference>
<feature type="compositionally biased region" description="Low complexity" evidence="1">
    <location>
        <begin position="1"/>
        <end position="15"/>
    </location>
</feature>
<dbReference type="AlphaFoldDB" id="A0A4C1WEG5"/>
<proteinExistence type="predicted"/>
<feature type="compositionally biased region" description="Polar residues" evidence="1">
    <location>
        <begin position="52"/>
        <end position="68"/>
    </location>
</feature>
<feature type="region of interest" description="Disordered" evidence="1">
    <location>
        <begin position="41"/>
        <end position="68"/>
    </location>
</feature>
<sequence>MPAAPGARAQPGRGRTVTGARPPARWQGFARFMRQYWLPAARPARPARPGKVQTSVRTSSATPPQPDAETNINKTIIFVLCEILLDALEAFPVYCVHWRREESACVSEDSDLNYYTLAQCELGGVKGSCRRCDDNVRYLEDYVKRTV</sequence>
<accession>A0A4C1WEG5</accession>
<dbReference type="EMBL" id="BGZK01000541">
    <property type="protein sequence ID" value="GBP49270.1"/>
    <property type="molecule type" value="Genomic_DNA"/>
</dbReference>
<feature type="region of interest" description="Disordered" evidence="1">
    <location>
        <begin position="1"/>
        <end position="21"/>
    </location>
</feature>
<dbReference type="Proteomes" id="UP000299102">
    <property type="component" value="Unassembled WGS sequence"/>
</dbReference>
<comment type="caution">
    <text evidence="2">The sequence shown here is derived from an EMBL/GenBank/DDBJ whole genome shotgun (WGS) entry which is preliminary data.</text>
</comment>
<evidence type="ECO:0000313" key="2">
    <source>
        <dbReference type="EMBL" id="GBP49270.1"/>
    </source>
</evidence>
<keyword evidence="3" id="KW-1185">Reference proteome</keyword>
<gene>
    <name evidence="2" type="ORF">EVAR_102213_1</name>
</gene>
<evidence type="ECO:0000256" key="1">
    <source>
        <dbReference type="SAM" id="MobiDB-lite"/>
    </source>
</evidence>
<protein>
    <submittedName>
        <fullName evidence="2">Uncharacterized protein</fullName>
    </submittedName>
</protein>